<dbReference type="Proteomes" id="UP000537204">
    <property type="component" value="Unassembled WGS sequence"/>
</dbReference>
<accession>A0A7W8ZSI3</accession>
<reference evidence="1 2" key="1">
    <citation type="submission" date="2020-08" db="EMBL/GenBank/DDBJ databases">
        <title>Genomic Encyclopedia of Type Strains, Phase IV (KMG-V): Genome sequencing to study the core and pangenomes of soil and plant-associated prokaryotes.</title>
        <authorList>
            <person name="Whitman W."/>
        </authorList>
    </citation>
    <scope>NUCLEOTIDE SEQUENCE [LARGE SCALE GENOMIC DNA]</scope>
    <source>
        <strain evidence="1 2">S3M1</strain>
    </source>
</reference>
<name>A0A7W8ZSI3_9SPHI</name>
<dbReference type="EMBL" id="JACHCE010000014">
    <property type="protein sequence ID" value="MBB5639387.1"/>
    <property type="molecule type" value="Genomic_DNA"/>
</dbReference>
<gene>
    <name evidence="1" type="ORF">HDE68_005332</name>
</gene>
<organism evidence="1 2">
    <name type="scientific">Pedobacter cryoconitis</name>
    <dbReference type="NCBI Taxonomy" id="188932"/>
    <lineage>
        <taxon>Bacteria</taxon>
        <taxon>Pseudomonadati</taxon>
        <taxon>Bacteroidota</taxon>
        <taxon>Sphingobacteriia</taxon>
        <taxon>Sphingobacteriales</taxon>
        <taxon>Sphingobacteriaceae</taxon>
        <taxon>Pedobacter</taxon>
    </lineage>
</organism>
<evidence type="ECO:0000313" key="1">
    <source>
        <dbReference type="EMBL" id="MBB5639387.1"/>
    </source>
</evidence>
<sequence length="105" mass="11559">MRLLAYIGGLLVLVLTFVPCADNAVFFTALSEDSGIEQIASPDTADNDHYSLFCNGSCHAMASIIQEALVINIPFSYCTRMLPMHVSVAFKSIDLPFWQPPELFS</sequence>
<protein>
    <submittedName>
        <fullName evidence="1">Uncharacterized protein</fullName>
    </submittedName>
</protein>
<dbReference type="AlphaFoldDB" id="A0A7W8ZSI3"/>
<proteinExistence type="predicted"/>
<comment type="caution">
    <text evidence="1">The sequence shown here is derived from an EMBL/GenBank/DDBJ whole genome shotgun (WGS) entry which is preliminary data.</text>
</comment>
<evidence type="ECO:0000313" key="2">
    <source>
        <dbReference type="Proteomes" id="UP000537204"/>
    </source>
</evidence>
<dbReference type="RefSeq" id="WP_183885587.1">
    <property type="nucleotide sequence ID" value="NZ_JACHCE010000014.1"/>
</dbReference>